<evidence type="ECO:0000256" key="6">
    <source>
        <dbReference type="SAM" id="Phobius"/>
    </source>
</evidence>
<evidence type="ECO:0000259" key="7">
    <source>
        <dbReference type="Pfam" id="PF20684"/>
    </source>
</evidence>
<feature type="domain" description="Rhodopsin" evidence="7">
    <location>
        <begin position="54"/>
        <end position="304"/>
    </location>
</feature>
<evidence type="ECO:0000256" key="5">
    <source>
        <dbReference type="ARBA" id="ARBA00038359"/>
    </source>
</evidence>
<feature type="transmembrane region" description="Helical" evidence="6">
    <location>
        <begin position="203"/>
        <end position="224"/>
    </location>
</feature>
<feature type="transmembrane region" description="Helical" evidence="6">
    <location>
        <begin position="280"/>
        <end position="300"/>
    </location>
</feature>
<dbReference type="Proteomes" id="UP001239445">
    <property type="component" value="Unassembled WGS sequence"/>
</dbReference>
<evidence type="ECO:0000256" key="3">
    <source>
        <dbReference type="ARBA" id="ARBA00022989"/>
    </source>
</evidence>
<evidence type="ECO:0000313" key="8">
    <source>
        <dbReference type="EMBL" id="KAK1750383.1"/>
    </source>
</evidence>
<feature type="transmembrane region" description="Helical" evidence="6">
    <location>
        <begin position="37"/>
        <end position="58"/>
    </location>
</feature>
<dbReference type="InterPro" id="IPR049326">
    <property type="entry name" value="Rhodopsin_dom_fungi"/>
</dbReference>
<dbReference type="InterPro" id="IPR052337">
    <property type="entry name" value="SAT4-like"/>
</dbReference>
<accession>A0AAJ0B2C2</accession>
<comment type="similarity">
    <text evidence="5">Belongs to the SAT4 family.</text>
</comment>
<proteinExistence type="inferred from homology"/>
<keyword evidence="2 6" id="KW-0812">Transmembrane</keyword>
<gene>
    <name evidence="8" type="ORF">QBC47DRAFT_455295</name>
</gene>
<comment type="subcellular location">
    <subcellularLocation>
        <location evidence="1">Membrane</location>
        <topology evidence="1">Multi-pass membrane protein</topology>
    </subcellularLocation>
</comment>
<feature type="transmembrane region" description="Helical" evidence="6">
    <location>
        <begin position="70"/>
        <end position="90"/>
    </location>
</feature>
<dbReference type="Pfam" id="PF20684">
    <property type="entry name" value="Fung_rhodopsin"/>
    <property type="match status" value="1"/>
</dbReference>
<evidence type="ECO:0000256" key="4">
    <source>
        <dbReference type="ARBA" id="ARBA00023136"/>
    </source>
</evidence>
<dbReference type="PANTHER" id="PTHR33048">
    <property type="entry name" value="PTH11-LIKE INTEGRAL MEMBRANE PROTEIN (AFU_ORTHOLOGUE AFUA_5G11245)"/>
    <property type="match status" value="1"/>
</dbReference>
<organism evidence="8 9">
    <name type="scientific">Echria macrotheca</name>
    <dbReference type="NCBI Taxonomy" id="438768"/>
    <lineage>
        <taxon>Eukaryota</taxon>
        <taxon>Fungi</taxon>
        <taxon>Dikarya</taxon>
        <taxon>Ascomycota</taxon>
        <taxon>Pezizomycotina</taxon>
        <taxon>Sordariomycetes</taxon>
        <taxon>Sordariomycetidae</taxon>
        <taxon>Sordariales</taxon>
        <taxon>Schizotheciaceae</taxon>
        <taxon>Echria</taxon>
    </lineage>
</organism>
<feature type="transmembrane region" description="Helical" evidence="6">
    <location>
        <begin position="110"/>
        <end position="128"/>
    </location>
</feature>
<dbReference type="AlphaFoldDB" id="A0AAJ0B2C2"/>
<comment type="caution">
    <text evidence="8">The sequence shown here is derived from an EMBL/GenBank/DDBJ whole genome shotgun (WGS) entry which is preliminary data.</text>
</comment>
<keyword evidence="3 6" id="KW-1133">Transmembrane helix</keyword>
<evidence type="ECO:0000256" key="1">
    <source>
        <dbReference type="ARBA" id="ARBA00004141"/>
    </source>
</evidence>
<dbReference type="GO" id="GO:0016020">
    <property type="term" value="C:membrane"/>
    <property type="evidence" value="ECO:0007669"/>
    <property type="project" value="UniProtKB-SubCell"/>
</dbReference>
<sequence>MAFQPPTDSTQLISLFGPPEYDNFGEPTPYTNRPETLIGFVTAFLSLSWMFVCLRLYVRLRVVRMPGLDDLFVFLYLVFTSVASVSFLVSIKYGSGRHFLLLTVGDVRNYLILLYILNISLNLAAAFIKISQLFQFLRVFEKGTWAWRASVAGIVVISLWGLAYTMLAIFPCSDIPDTWNILARDAHCWGYASQNADEFTFTLVSHNVINTFFDAYIVAIPFRLYSKPGINLRMRLGLLVLLLMGVTVITLSGWRVYETIYYKAGWYPTHDPTWYGPKSILLIILEINVASICVSVPIFWPVISPYFGAIFVTKEFAVEYETKSRSRSRSRKRGGDESWNDHYKDSFIMDLVDPIGASTRNFVHSRGRDEKRKEEGMP</sequence>
<feature type="transmembrane region" description="Helical" evidence="6">
    <location>
        <begin position="236"/>
        <end position="257"/>
    </location>
</feature>
<keyword evidence="9" id="KW-1185">Reference proteome</keyword>
<dbReference type="EMBL" id="MU839847">
    <property type="protein sequence ID" value="KAK1750383.1"/>
    <property type="molecule type" value="Genomic_DNA"/>
</dbReference>
<dbReference type="PANTHER" id="PTHR33048:SF47">
    <property type="entry name" value="INTEGRAL MEMBRANE PROTEIN-RELATED"/>
    <property type="match status" value="1"/>
</dbReference>
<reference evidence="8" key="1">
    <citation type="submission" date="2023-06" db="EMBL/GenBank/DDBJ databases">
        <title>Genome-scale phylogeny and comparative genomics of the fungal order Sordariales.</title>
        <authorList>
            <consortium name="Lawrence Berkeley National Laboratory"/>
            <person name="Hensen N."/>
            <person name="Bonometti L."/>
            <person name="Westerberg I."/>
            <person name="Brannstrom I.O."/>
            <person name="Guillou S."/>
            <person name="Cros-Aarteil S."/>
            <person name="Calhoun S."/>
            <person name="Haridas S."/>
            <person name="Kuo A."/>
            <person name="Mondo S."/>
            <person name="Pangilinan J."/>
            <person name="Riley R."/>
            <person name="Labutti K."/>
            <person name="Andreopoulos B."/>
            <person name="Lipzen A."/>
            <person name="Chen C."/>
            <person name="Yanf M."/>
            <person name="Daum C."/>
            <person name="Ng V."/>
            <person name="Clum A."/>
            <person name="Steindorff A."/>
            <person name="Ohm R."/>
            <person name="Martin F."/>
            <person name="Silar P."/>
            <person name="Natvig D."/>
            <person name="Lalanne C."/>
            <person name="Gautier V."/>
            <person name="Ament-Velasquez S.L."/>
            <person name="Kruys A."/>
            <person name="Hutchinson M.I."/>
            <person name="Powell A.J."/>
            <person name="Barry K."/>
            <person name="Miller A.N."/>
            <person name="Grigoriev I.V."/>
            <person name="Debuchy R."/>
            <person name="Gladieux P."/>
            <person name="Thoren M.H."/>
            <person name="Johannesson H."/>
        </authorList>
    </citation>
    <scope>NUCLEOTIDE SEQUENCE</scope>
    <source>
        <strain evidence="8">PSN4</strain>
    </source>
</reference>
<evidence type="ECO:0000313" key="9">
    <source>
        <dbReference type="Proteomes" id="UP001239445"/>
    </source>
</evidence>
<keyword evidence="4 6" id="KW-0472">Membrane</keyword>
<feature type="transmembrane region" description="Helical" evidence="6">
    <location>
        <begin position="149"/>
        <end position="170"/>
    </location>
</feature>
<name>A0AAJ0B2C2_9PEZI</name>
<protein>
    <recommendedName>
        <fullName evidence="7">Rhodopsin domain-containing protein</fullName>
    </recommendedName>
</protein>
<evidence type="ECO:0000256" key="2">
    <source>
        <dbReference type="ARBA" id="ARBA00022692"/>
    </source>
</evidence>